<dbReference type="HOGENOM" id="CLU_070764_9_0_5"/>
<sequence>MTKGSRGAEARALRQEDRMDLFEAMRERRSIRGFTDQPVSRALMEEILTAANMAPSSMNTQPWHFHVLTGEVLENVRRGNTERMLGGVPPSREIPAHGKYEGVHRDRQVEIAKQLFAAMGIAREDAERRQDWVMRGFRQFDAPVSVVVTYDRALNDHGPVAIFDAGAAVHGLVLAAWAKGLGAVINGQGIMQSPVVRECAEIPEDQVILTCVALGWPDRDFAANDVKSVRRDVAENTSFQGFDAEGQGRRLRREAAE</sequence>
<reference evidence="4 5" key="1">
    <citation type="journal article" date="2010" name="J. Bacteriol.">
        <title>Genome sequences of Oceanicola granulosus HTCC2516(T) and Oceanicola batsensis HTCC2597(TDelta).</title>
        <authorList>
            <person name="Thrash J.C."/>
            <person name="Cho J.C."/>
            <person name="Vergin K.L."/>
            <person name="Giovannoni S.J."/>
        </authorList>
    </citation>
    <scope>NUCLEOTIDE SEQUENCE [LARGE SCALE GENOMIC DNA]</scope>
    <source>
        <strain evidence="5">ATCC BAA-863 / DSM 15984 / KCTC 12145 / HTCC2597</strain>
    </source>
</reference>
<evidence type="ECO:0000256" key="2">
    <source>
        <dbReference type="ARBA" id="ARBA00023002"/>
    </source>
</evidence>
<dbReference type="Proteomes" id="UP000004318">
    <property type="component" value="Unassembled WGS sequence"/>
</dbReference>
<feature type="domain" description="Nitroreductase" evidence="3">
    <location>
        <begin position="26"/>
        <end position="216"/>
    </location>
</feature>
<protein>
    <submittedName>
        <fullName evidence="4">Putative nitroreductase</fullName>
    </submittedName>
</protein>
<dbReference type="GO" id="GO:0016491">
    <property type="term" value="F:oxidoreductase activity"/>
    <property type="evidence" value="ECO:0007669"/>
    <property type="project" value="UniProtKB-KW"/>
</dbReference>
<dbReference type="InterPro" id="IPR029479">
    <property type="entry name" value="Nitroreductase"/>
</dbReference>
<accession>A3TSX0</accession>
<evidence type="ECO:0000313" key="5">
    <source>
        <dbReference type="Proteomes" id="UP000004318"/>
    </source>
</evidence>
<dbReference type="CDD" id="cd02136">
    <property type="entry name" value="PnbA_NfnB-like"/>
    <property type="match status" value="1"/>
</dbReference>
<dbReference type="SUPFAM" id="SSF55469">
    <property type="entry name" value="FMN-dependent nitroreductase-like"/>
    <property type="match status" value="1"/>
</dbReference>
<dbReference type="PANTHER" id="PTHR43673">
    <property type="entry name" value="NAD(P)H NITROREDUCTASE YDGI-RELATED"/>
    <property type="match status" value="1"/>
</dbReference>
<organism evidence="4 5">
    <name type="scientific">Pseudooceanicola batsensis (strain ATCC BAA-863 / DSM 15984 / KCTC 12145 / HTCC2597)</name>
    <name type="common">Oceanicola batsensis</name>
    <dbReference type="NCBI Taxonomy" id="252305"/>
    <lineage>
        <taxon>Bacteria</taxon>
        <taxon>Pseudomonadati</taxon>
        <taxon>Pseudomonadota</taxon>
        <taxon>Alphaproteobacteria</taxon>
        <taxon>Rhodobacterales</taxon>
        <taxon>Paracoccaceae</taxon>
        <taxon>Pseudooceanicola</taxon>
    </lineage>
</organism>
<comment type="similarity">
    <text evidence="1">Belongs to the nitroreductase family.</text>
</comment>
<name>A3TSX0_PSEBH</name>
<evidence type="ECO:0000256" key="1">
    <source>
        <dbReference type="ARBA" id="ARBA00007118"/>
    </source>
</evidence>
<keyword evidence="2" id="KW-0560">Oxidoreductase</keyword>
<dbReference type="eggNOG" id="COG0778">
    <property type="taxonomic scope" value="Bacteria"/>
</dbReference>
<evidence type="ECO:0000259" key="3">
    <source>
        <dbReference type="Pfam" id="PF00881"/>
    </source>
</evidence>
<gene>
    <name evidence="4" type="ORF">OB2597_05675</name>
</gene>
<dbReference type="AlphaFoldDB" id="A3TSX0"/>
<dbReference type="Gene3D" id="3.40.109.10">
    <property type="entry name" value="NADH Oxidase"/>
    <property type="match status" value="1"/>
</dbReference>
<keyword evidence="5" id="KW-1185">Reference proteome</keyword>
<dbReference type="EMBL" id="AAMO01000001">
    <property type="protein sequence ID" value="EAQ04747.1"/>
    <property type="molecule type" value="Genomic_DNA"/>
</dbReference>
<evidence type="ECO:0000313" key="4">
    <source>
        <dbReference type="EMBL" id="EAQ04747.1"/>
    </source>
</evidence>
<dbReference type="Pfam" id="PF00881">
    <property type="entry name" value="Nitroreductase"/>
    <property type="match status" value="1"/>
</dbReference>
<dbReference type="PANTHER" id="PTHR43673:SF10">
    <property type="entry name" value="NADH DEHYDROGENASE_NAD(P)H NITROREDUCTASE XCC3605-RELATED"/>
    <property type="match status" value="1"/>
</dbReference>
<comment type="caution">
    <text evidence="4">The sequence shown here is derived from an EMBL/GenBank/DDBJ whole genome shotgun (WGS) entry which is preliminary data.</text>
</comment>
<dbReference type="STRING" id="252305.OB2597_05675"/>
<dbReference type="InterPro" id="IPR000415">
    <property type="entry name" value="Nitroreductase-like"/>
</dbReference>
<proteinExistence type="inferred from homology"/>